<feature type="compositionally biased region" description="Acidic residues" evidence="11">
    <location>
        <begin position="22"/>
        <end position="43"/>
    </location>
</feature>
<protein>
    <recommendedName>
        <fullName evidence="5">cysteine dioxygenase</fullName>
        <ecNumber evidence="5">1.13.11.20</ecNumber>
    </recommendedName>
</protein>
<dbReference type="CDD" id="cd10548">
    <property type="entry name" value="cupin_CDO"/>
    <property type="match status" value="1"/>
</dbReference>
<evidence type="ECO:0000256" key="3">
    <source>
        <dbReference type="ARBA" id="ARBA00004759"/>
    </source>
</evidence>
<dbReference type="Proteomes" id="UP000069272">
    <property type="component" value="Chromosome 3L"/>
</dbReference>
<dbReference type="EC" id="1.13.11.20" evidence="5"/>
<organism evidence="12 13">
    <name type="scientific">Anopheles albimanus</name>
    <name type="common">New world malaria mosquito</name>
    <dbReference type="NCBI Taxonomy" id="7167"/>
    <lineage>
        <taxon>Eukaryota</taxon>
        <taxon>Metazoa</taxon>
        <taxon>Ecdysozoa</taxon>
        <taxon>Arthropoda</taxon>
        <taxon>Hexapoda</taxon>
        <taxon>Insecta</taxon>
        <taxon>Pterygota</taxon>
        <taxon>Neoptera</taxon>
        <taxon>Endopterygota</taxon>
        <taxon>Diptera</taxon>
        <taxon>Nematocera</taxon>
        <taxon>Culicoidea</taxon>
        <taxon>Culicidae</taxon>
        <taxon>Anophelinae</taxon>
        <taxon>Anopheles</taxon>
    </lineage>
</organism>
<evidence type="ECO:0000313" key="13">
    <source>
        <dbReference type="Proteomes" id="UP000069272"/>
    </source>
</evidence>
<dbReference type="VEuPathDB" id="VectorBase:AALB004786"/>
<evidence type="ECO:0000256" key="5">
    <source>
        <dbReference type="ARBA" id="ARBA00013133"/>
    </source>
</evidence>
<dbReference type="InterPro" id="IPR011051">
    <property type="entry name" value="RmlC_Cupin_sf"/>
</dbReference>
<dbReference type="GO" id="GO:0008198">
    <property type="term" value="F:ferrous iron binding"/>
    <property type="evidence" value="ECO:0007669"/>
    <property type="project" value="UniProtKB-ARBA"/>
</dbReference>
<keyword evidence="8" id="KW-0223">Dioxygenase</keyword>
<keyword evidence="10" id="KW-0408">Iron</keyword>
<sequence>MNQEEYPSDSDASDEDFRPDKEDADSGSDPESEDDEPLEDERPETDTNGSSQRKRKAAKPASGTGKKSKASKTTLDQREAAKPEKDDDQSDSKEDKELDEEEEKRRTDALWADFLGGSSNSKYEPPVQRTPACQDQLPHHRSSRVSDSLRDQWQERKGALSGPSVYIEENIMTSLVVLENNNNNHYQLDGDKDSLATTTTTTGDRESEKYLRELTKTFTGIDKPLKNARKCETLNDLIRELRQTFDSDHVNIEYVNHLMLSYESNPAEWRKFAKFDRFRYTRNLVDAGNGKYNLMILCWNEGHASAIHDHADSHCFMKMLKGQLMETRYAWPKDASVSEDCKADIGNGNVAGGQHEDQEYNGDELEELSRSTLETNGVCYINDTLGLHRVENPSHTDVAVSLHLYCPPFDVCSIFNKQTGKRTKCNVTFWSKFGKRDPAVSPAKRCPTPTDRELRNGAWYWKLHLSIEATVKWCTSDEQ</sequence>
<comment type="catalytic activity">
    <reaction evidence="1">
        <text>L-cysteine + O2 = 3-sulfino-L-alanine + H(+)</text>
        <dbReference type="Rhea" id="RHEA:20441"/>
        <dbReference type="ChEBI" id="CHEBI:15378"/>
        <dbReference type="ChEBI" id="CHEBI:15379"/>
        <dbReference type="ChEBI" id="CHEBI:35235"/>
        <dbReference type="ChEBI" id="CHEBI:61085"/>
        <dbReference type="EC" id="1.13.11.20"/>
    </reaction>
</comment>
<comment type="pathway">
    <text evidence="3">Organosulfur biosynthesis; taurine biosynthesis; hypotaurine from L-cysteine: step 1/2.</text>
</comment>
<evidence type="ECO:0000256" key="11">
    <source>
        <dbReference type="SAM" id="MobiDB-lite"/>
    </source>
</evidence>
<evidence type="ECO:0000256" key="7">
    <source>
        <dbReference type="ARBA" id="ARBA00022784"/>
    </source>
</evidence>
<dbReference type="Pfam" id="PF05995">
    <property type="entry name" value="CDO_I"/>
    <property type="match status" value="1"/>
</dbReference>
<comment type="similarity">
    <text evidence="4">Belongs to the cysteine dioxygenase family.</text>
</comment>
<evidence type="ECO:0000256" key="6">
    <source>
        <dbReference type="ARBA" id="ARBA00022723"/>
    </source>
</evidence>
<dbReference type="GO" id="GO:0019448">
    <property type="term" value="P:L-cysteine catabolic process"/>
    <property type="evidence" value="ECO:0007669"/>
    <property type="project" value="TreeGrafter"/>
</dbReference>
<keyword evidence="7" id="KW-0883">Thioether bond</keyword>
<keyword evidence="6" id="KW-0479">Metal-binding</keyword>
<evidence type="ECO:0000256" key="10">
    <source>
        <dbReference type="ARBA" id="ARBA00023004"/>
    </source>
</evidence>
<evidence type="ECO:0000256" key="8">
    <source>
        <dbReference type="ARBA" id="ARBA00022964"/>
    </source>
</evidence>
<dbReference type="VEuPathDB" id="VectorBase:AALB20_031751"/>
<feature type="compositionally biased region" description="Acidic residues" evidence="11">
    <location>
        <begin position="1"/>
        <end position="14"/>
    </location>
</feature>
<comment type="cofactor">
    <cofactor evidence="2">
        <name>Fe cation</name>
        <dbReference type="ChEBI" id="CHEBI:24875"/>
    </cofactor>
</comment>
<dbReference type="InterPro" id="IPR010300">
    <property type="entry name" value="CDO_1"/>
</dbReference>
<dbReference type="Gene3D" id="2.60.120.10">
    <property type="entry name" value="Jelly Rolls"/>
    <property type="match status" value="1"/>
</dbReference>
<keyword evidence="13" id="KW-1185">Reference proteome</keyword>
<proteinExistence type="inferred from homology"/>
<dbReference type="AlphaFoldDB" id="A0A182FE45"/>
<feature type="compositionally biased region" description="Basic and acidic residues" evidence="11">
    <location>
        <begin position="75"/>
        <end position="96"/>
    </location>
</feature>
<dbReference type="SUPFAM" id="SSF51182">
    <property type="entry name" value="RmlC-like cupins"/>
    <property type="match status" value="1"/>
</dbReference>
<dbReference type="STRING" id="7167.A0A182FE45"/>
<evidence type="ECO:0000256" key="4">
    <source>
        <dbReference type="ARBA" id="ARBA00006622"/>
    </source>
</evidence>
<dbReference type="InterPro" id="IPR014710">
    <property type="entry name" value="RmlC-like_jellyroll"/>
</dbReference>
<evidence type="ECO:0000256" key="1">
    <source>
        <dbReference type="ARBA" id="ARBA00000629"/>
    </source>
</evidence>
<dbReference type="EnsemblMetazoa" id="AALB004786-RA">
    <property type="protein sequence ID" value="AALB004786-PA"/>
    <property type="gene ID" value="AALB004786"/>
</dbReference>
<reference evidence="12 13" key="1">
    <citation type="journal article" date="2017" name="G3 (Bethesda)">
        <title>The Physical Genome Mapping of Anopheles albimanus Corrected Scaffold Misassemblies and Identified Interarm Rearrangements in Genus Anopheles.</title>
        <authorList>
            <person name="Artemov G.N."/>
            <person name="Peery A.N."/>
            <person name="Jiang X."/>
            <person name="Tu Z."/>
            <person name="Stegniy V.N."/>
            <person name="Sharakhova M.V."/>
            <person name="Sharakhov I.V."/>
        </authorList>
    </citation>
    <scope>NUCLEOTIDE SEQUENCE [LARGE SCALE GENOMIC DNA]</scope>
    <source>
        <strain evidence="12 13">ALBI9_A</strain>
    </source>
</reference>
<name>A0A182FE45_ANOAL</name>
<evidence type="ECO:0000256" key="9">
    <source>
        <dbReference type="ARBA" id="ARBA00023002"/>
    </source>
</evidence>
<dbReference type="VEuPathDB" id="VectorBase:AALB20_026733"/>
<dbReference type="PANTHER" id="PTHR12918:SF1">
    <property type="entry name" value="CYSTEINE DIOXYGENASE TYPE 1"/>
    <property type="match status" value="1"/>
</dbReference>
<feature type="region of interest" description="Disordered" evidence="11">
    <location>
        <begin position="1"/>
        <end position="151"/>
    </location>
</feature>
<accession>A0A182FE45</accession>
<keyword evidence="9" id="KW-0560">Oxidoreductase</keyword>
<evidence type="ECO:0000256" key="2">
    <source>
        <dbReference type="ARBA" id="ARBA00001962"/>
    </source>
</evidence>
<dbReference type="GO" id="GO:0017172">
    <property type="term" value="F:cysteine dioxygenase activity"/>
    <property type="evidence" value="ECO:0007669"/>
    <property type="project" value="UniProtKB-EC"/>
</dbReference>
<dbReference type="PANTHER" id="PTHR12918">
    <property type="entry name" value="CYSTEINE DIOXYGENASE"/>
    <property type="match status" value="1"/>
</dbReference>
<evidence type="ECO:0000313" key="12">
    <source>
        <dbReference type="EnsemblMetazoa" id="AALB004786-PA"/>
    </source>
</evidence>
<dbReference type="FunFam" id="2.60.120.10:FF:000045">
    <property type="entry name" value="Cysteine dioxygenase 1"/>
    <property type="match status" value="1"/>
</dbReference>
<reference evidence="12" key="2">
    <citation type="submission" date="2022-08" db="UniProtKB">
        <authorList>
            <consortium name="EnsemblMetazoa"/>
        </authorList>
    </citation>
    <scope>IDENTIFICATION</scope>
    <source>
        <strain evidence="12">STECLA/ALBI9_A</strain>
    </source>
</reference>